<dbReference type="PANTHER" id="PTHR28008:SF1">
    <property type="entry name" value="DOMAIN PROTEIN, PUTATIVE (AFU_ORTHOLOGUE AFUA_3G10980)-RELATED"/>
    <property type="match status" value="1"/>
</dbReference>
<feature type="transmembrane region" description="Helical" evidence="1">
    <location>
        <begin position="102"/>
        <end position="121"/>
    </location>
</feature>
<organism evidence="2 3">
    <name type="scientific">Acaryochloris marina (strain MBIC 11017)</name>
    <dbReference type="NCBI Taxonomy" id="329726"/>
    <lineage>
        <taxon>Bacteria</taxon>
        <taxon>Bacillati</taxon>
        <taxon>Cyanobacteriota</taxon>
        <taxon>Cyanophyceae</taxon>
        <taxon>Acaryochloridales</taxon>
        <taxon>Acaryochloridaceae</taxon>
        <taxon>Acaryochloris</taxon>
    </lineage>
</organism>
<dbReference type="RefSeq" id="WP_012162955.1">
    <property type="nucleotide sequence ID" value="NC_009925.1"/>
</dbReference>
<gene>
    <name evidence="2" type="ordered locus">AM1_2486</name>
</gene>
<keyword evidence="1" id="KW-1133">Transmembrane helix</keyword>
<dbReference type="Proteomes" id="UP000000268">
    <property type="component" value="Chromosome"/>
</dbReference>
<evidence type="ECO:0000256" key="1">
    <source>
        <dbReference type="SAM" id="Phobius"/>
    </source>
</evidence>
<dbReference type="EMBL" id="CP000828">
    <property type="protein sequence ID" value="ABW27494.1"/>
    <property type="molecule type" value="Genomic_DNA"/>
</dbReference>
<protein>
    <recommendedName>
        <fullName evidence="4">VanZ-like domain-containing protein</fullName>
    </recommendedName>
</protein>
<dbReference type="eggNOG" id="COG5652">
    <property type="taxonomic scope" value="Bacteria"/>
</dbReference>
<name>B0C4A3_ACAM1</name>
<feature type="transmembrane region" description="Helical" evidence="1">
    <location>
        <begin position="47"/>
        <end position="64"/>
    </location>
</feature>
<dbReference type="PANTHER" id="PTHR28008">
    <property type="entry name" value="DOMAIN PROTEIN, PUTATIVE (AFU_ORTHOLOGUE AFUA_3G10980)-RELATED"/>
    <property type="match status" value="1"/>
</dbReference>
<evidence type="ECO:0000313" key="3">
    <source>
        <dbReference type="Proteomes" id="UP000000268"/>
    </source>
</evidence>
<sequence>MSSKLRSHSRLKWLALLYAALFGWILVLAYTGNLPSQLAIIPYYDKLGHVILYGLAAYLGHRLLHPFTLRLGRYRLPLWVLAFSGWTLAEEGAQFFAPTRSLDALDLVCSVLGILVGYWLARHQLSQHSGASQPVSKR</sequence>
<keyword evidence="1" id="KW-0472">Membrane</keyword>
<proteinExistence type="predicted"/>
<feature type="transmembrane region" description="Helical" evidence="1">
    <location>
        <begin position="76"/>
        <end position="96"/>
    </location>
</feature>
<keyword evidence="1" id="KW-0812">Transmembrane</keyword>
<keyword evidence="3" id="KW-1185">Reference proteome</keyword>
<evidence type="ECO:0000313" key="2">
    <source>
        <dbReference type="EMBL" id="ABW27494.1"/>
    </source>
</evidence>
<dbReference type="AlphaFoldDB" id="B0C4A3"/>
<dbReference type="HOGENOM" id="CLU_144741_0_0_3"/>
<reference evidence="2 3" key="1">
    <citation type="journal article" date="2008" name="Proc. Natl. Acad. Sci. U.S.A.">
        <title>Niche adaptation and genome expansion in the chlorophyll d-producing cyanobacterium Acaryochloris marina.</title>
        <authorList>
            <person name="Swingley W.D."/>
            <person name="Chen M."/>
            <person name="Cheung P.C."/>
            <person name="Conrad A.L."/>
            <person name="Dejesa L.C."/>
            <person name="Hao J."/>
            <person name="Honchak B.M."/>
            <person name="Karbach L.E."/>
            <person name="Kurdoglu A."/>
            <person name="Lahiri S."/>
            <person name="Mastrian S.D."/>
            <person name="Miyashita H."/>
            <person name="Page L."/>
            <person name="Ramakrishna P."/>
            <person name="Satoh S."/>
            <person name="Sattley W.M."/>
            <person name="Shimada Y."/>
            <person name="Taylor H.L."/>
            <person name="Tomo T."/>
            <person name="Tsuchiya T."/>
            <person name="Wang Z.T."/>
            <person name="Raymond J."/>
            <person name="Mimuro M."/>
            <person name="Blankenship R.E."/>
            <person name="Touchman J.W."/>
        </authorList>
    </citation>
    <scope>NUCLEOTIDE SEQUENCE [LARGE SCALE GENOMIC DNA]</scope>
    <source>
        <strain evidence="3">MBIC 11017</strain>
    </source>
</reference>
<accession>B0C4A3</accession>
<dbReference type="KEGG" id="amr:AM1_2486"/>
<evidence type="ECO:0008006" key="4">
    <source>
        <dbReference type="Google" id="ProtNLM"/>
    </source>
</evidence>